<keyword evidence="2" id="KW-1185">Reference proteome</keyword>
<dbReference type="Gene3D" id="1.25.40.290">
    <property type="entry name" value="ARM repeat domains"/>
    <property type="match status" value="1"/>
</dbReference>
<dbReference type="Pfam" id="PF08713">
    <property type="entry name" value="DNA_alkylation"/>
    <property type="match status" value="1"/>
</dbReference>
<dbReference type="InterPro" id="IPR021133">
    <property type="entry name" value="HEAT_type_2"/>
</dbReference>
<dbReference type="SUPFAM" id="SSF48371">
    <property type="entry name" value="ARM repeat"/>
    <property type="match status" value="1"/>
</dbReference>
<dbReference type="InterPro" id="IPR014825">
    <property type="entry name" value="DNA_alkylation"/>
</dbReference>
<evidence type="ECO:0000313" key="1">
    <source>
        <dbReference type="EMBL" id="RIV30363.1"/>
    </source>
</evidence>
<gene>
    <name evidence="1" type="ORF">D2V08_14765</name>
</gene>
<sequence>MSTALKNLYSKAFFNSLSDCLGEVVPNFNKNVFLNQIFSTEWDQLELKQRMRHITHVLGDFFSKEFHESAGYIKLLINNLEQKGYKETSIEFMFLPDFIEVYGINDFDTSIELIEIVTQFTSCEFAVRPFIINNQNEMLKQMFDWSNHKNHMVRRLASEGCRPRLPWAMAISSLKKNPEPIIPILENLKDDSSEFVRRSVANNLNDISKDNPQTVISLVKKWKGKTKETDALTKHACRTLLKQGNSEIMELFGFGTIEKIKIVDLKVHNPIVKVGNYLEFSFKLINTDSISSKIRLEYGVYYQKANGSLSKKVFKISEKDYLPKSTNIINRKHSFKIITTRKFHIGEHQVSVIVNGKEFEKIGFKLTE</sequence>
<dbReference type="RefSeq" id="WP_119608944.1">
    <property type="nucleotide sequence ID" value="NZ_QXFH01000077.1"/>
</dbReference>
<name>A0A3A1N515_9FLAO</name>
<dbReference type="EMBL" id="QXFH01000077">
    <property type="protein sequence ID" value="RIV30363.1"/>
    <property type="molecule type" value="Genomic_DNA"/>
</dbReference>
<protein>
    <submittedName>
        <fullName evidence="1">DNA alkylation repair protein</fullName>
    </submittedName>
</protein>
<dbReference type="Proteomes" id="UP000266067">
    <property type="component" value="Unassembled WGS sequence"/>
</dbReference>
<dbReference type="OrthoDB" id="9797162at2"/>
<comment type="caution">
    <text evidence="1">The sequence shown here is derived from an EMBL/GenBank/DDBJ whole genome shotgun (WGS) entry which is preliminary data.</text>
</comment>
<evidence type="ECO:0000313" key="2">
    <source>
        <dbReference type="Proteomes" id="UP000266067"/>
    </source>
</evidence>
<organism evidence="1 2">
    <name type="scientific">Flagellimonas lutimaris</name>
    <dbReference type="NCBI Taxonomy" id="475082"/>
    <lineage>
        <taxon>Bacteria</taxon>
        <taxon>Pseudomonadati</taxon>
        <taxon>Bacteroidota</taxon>
        <taxon>Flavobacteriia</taxon>
        <taxon>Flavobacteriales</taxon>
        <taxon>Flavobacteriaceae</taxon>
        <taxon>Flagellimonas</taxon>
    </lineage>
</organism>
<dbReference type="AlphaFoldDB" id="A0A3A1N515"/>
<accession>A0A3A1N515</accession>
<dbReference type="InterPro" id="IPR016024">
    <property type="entry name" value="ARM-type_fold"/>
</dbReference>
<proteinExistence type="predicted"/>
<reference evidence="1 2" key="1">
    <citation type="submission" date="2018-08" db="EMBL/GenBank/DDBJ databases">
        <title>Proposal of Muricauda 72 sp.nov. and Muricauda NH166 sp.nov., isolated from seawater.</title>
        <authorList>
            <person name="Cheng H."/>
            <person name="Wu Y.-H."/>
            <person name="Guo L.-L."/>
            <person name="Xu X.-W."/>
        </authorList>
    </citation>
    <scope>NUCLEOTIDE SEQUENCE [LARGE SCALE GENOMIC DNA]</scope>
    <source>
        <strain evidence="1 2">KCTC 22173</strain>
    </source>
</reference>
<dbReference type="PROSITE" id="PS50077">
    <property type="entry name" value="HEAT_REPEAT"/>
    <property type="match status" value="1"/>
</dbReference>